<evidence type="ECO:0000256" key="5">
    <source>
        <dbReference type="ARBA" id="ARBA00022519"/>
    </source>
</evidence>
<evidence type="ECO:0000256" key="2">
    <source>
        <dbReference type="ARBA" id="ARBA00010637"/>
    </source>
</evidence>
<reference evidence="12" key="1">
    <citation type="journal article" date="2019" name="Int. J. Syst. Evol. Microbiol.">
        <title>The Global Catalogue of Microorganisms (GCM) 10K type strain sequencing project: providing services to taxonomists for standard genome sequencing and annotation.</title>
        <authorList>
            <consortium name="The Broad Institute Genomics Platform"/>
            <consortium name="The Broad Institute Genome Sequencing Center for Infectious Disease"/>
            <person name="Wu L."/>
            <person name="Ma J."/>
        </authorList>
    </citation>
    <scope>NUCLEOTIDE SEQUENCE [LARGE SCALE GENOMIC DNA]</scope>
    <source>
        <strain evidence="12">CECT 8531</strain>
    </source>
</reference>
<keyword evidence="5" id="KW-0997">Cell inner membrane</keyword>
<proteinExistence type="inferred from homology"/>
<evidence type="ECO:0000313" key="11">
    <source>
        <dbReference type="EMBL" id="MFC4292823.1"/>
    </source>
</evidence>
<keyword evidence="4" id="KW-1003">Cell membrane</keyword>
<gene>
    <name evidence="11" type="primary">gspM</name>
    <name evidence="11" type="ORF">ACFOWX_10405</name>
</gene>
<dbReference type="InterPro" id="IPR007690">
    <property type="entry name" value="T2SS_GspM"/>
</dbReference>
<comment type="subcellular location">
    <subcellularLocation>
        <location evidence="1">Cell inner membrane</location>
        <topology evidence="1">Single-pass membrane protein</topology>
    </subcellularLocation>
</comment>
<sequence>MIETVSTWFQTLSQREKILVAVAGLLSAVVIIVLSAIGLINAITAKQEEYFAALDRRAQIERRVAEMAKAKTVQQAVGGPLQTIIAQSAAEAGFALDRADAPRPDIVDIAMAKAKPRALMTWLNGWEAQGIVVQKIDIKAANDGTISMTASLARPGS</sequence>
<dbReference type="RefSeq" id="WP_381423827.1">
    <property type="nucleotide sequence ID" value="NZ_JBHSDH010000013.1"/>
</dbReference>
<evidence type="ECO:0000313" key="12">
    <source>
        <dbReference type="Proteomes" id="UP001595887"/>
    </source>
</evidence>
<evidence type="ECO:0000256" key="10">
    <source>
        <dbReference type="SAM" id="Phobius"/>
    </source>
</evidence>
<evidence type="ECO:0000256" key="3">
    <source>
        <dbReference type="ARBA" id="ARBA00022448"/>
    </source>
</evidence>
<keyword evidence="3" id="KW-0813">Transport</keyword>
<protein>
    <submittedName>
        <fullName evidence="11">Type II secretion system protein GspM</fullName>
    </submittedName>
</protein>
<dbReference type="Gene3D" id="3.30.1360.100">
    <property type="entry name" value="General secretion pathway protein M, EpsM"/>
    <property type="match status" value="1"/>
</dbReference>
<keyword evidence="9 10" id="KW-0472">Membrane</keyword>
<dbReference type="EMBL" id="JBHSDH010000013">
    <property type="protein sequence ID" value="MFC4292823.1"/>
    <property type="molecule type" value="Genomic_DNA"/>
</dbReference>
<evidence type="ECO:0000256" key="4">
    <source>
        <dbReference type="ARBA" id="ARBA00022475"/>
    </source>
</evidence>
<evidence type="ECO:0000256" key="7">
    <source>
        <dbReference type="ARBA" id="ARBA00022927"/>
    </source>
</evidence>
<keyword evidence="7" id="KW-0653">Protein transport</keyword>
<comment type="caution">
    <text evidence="11">The sequence shown here is derived from an EMBL/GenBank/DDBJ whole genome shotgun (WGS) entry which is preliminary data.</text>
</comment>
<dbReference type="InterPro" id="IPR023229">
    <property type="entry name" value="T2SS_M_periplasmic_sf"/>
</dbReference>
<keyword evidence="8 10" id="KW-1133">Transmembrane helix</keyword>
<evidence type="ECO:0000256" key="9">
    <source>
        <dbReference type="ARBA" id="ARBA00023136"/>
    </source>
</evidence>
<feature type="transmembrane region" description="Helical" evidence="10">
    <location>
        <begin position="18"/>
        <end position="40"/>
    </location>
</feature>
<evidence type="ECO:0000256" key="1">
    <source>
        <dbReference type="ARBA" id="ARBA00004377"/>
    </source>
</evidence>
<accession>A0ABV8RHT6</accession>
<name>A0ABV8RHT6_9SPHN</name>
<dbReference type="Pfam" id="PF04612">
    <property type="entry name" value="T2SSM"/>
    <property type="match status" value="1"/>
</dbReference>
<organism evidence="11 12">
    <name type="scientific">Sphingorhabdus arenilitoris</name>
    <dbReference type="NCBI Taxonomy" id="1490041"/>
    <lineage>
        <taxon>Bacteria</taxon>
        <taxon>Pseudomonadati</taxon>
        <taxon>Pseudomonadota</taxon>
        <taxon>Alphaproteobacteria</taxon>
        <taxon>Sphingomonadales</taxon>
        <taxon>Sphingomonadaceae</taxon>
        <taxon>Sphingorhabdus</taxon>
    </lineage>
</organism>
<comment type="similarity">
    <text evidence="2">Belongs to the GSP M family.</text>
</comment>
<evidence type="ECO:0000256" key="8">
    <source>
        <dbReference type="ARBA" id="ARBA00022989"/>
    </source>
</evidence>
<keyword evidence="12" id="KW-1185">Reference proteome</keyword>
<keyword evidence="6 10" id="KW-0812">Transmembrane</keyword>
<evidence type="ECO:0000256" key="6">
    <source>
        <dbReference type="ARBA" id="ARBA00022692"/>
    </source>
</evidence>
<dbReference type="Proteomes" id="UP001595887">
    <property type="component" value="Unassembled WGS sequence"/>
</dbReference>
<dbReference type="SUPFAM" id="SSF103054">
    <property type="entry name" value="General secretion pathway protein M, EpsM"/>
    <property type="match status" value="1"/>
</dbReference>